<evidence type="ECO:0000313" key="9">
    <source>
        <dbReference type="EMBL" id="APX24952.1"/>
    </source>
</evidence>
<feature type="transmembrane region" description="Helical" evidence="8">
    <location>
        <begin position="38"/>
        <end position="59"/>
    </location>
</feature>
<keyword evidence="7 8" id="KW-0472">Membrane</keyword>
<dbReference type="RefSeq" id="WP_076624657.1">
    <property type="nucleotide sequence ID" value="NZ_BMEW01000001.1"/>
</dbReference>
<evidence type="ECO:0000256" key="6">
    <source>
        <dbReference type="ARBA" id="ARBA00022989"/>
    </source>
</evidence>
<dbReference type="EMBL" id="CP014796">
    <property type="protein sequence ID" value="APX24952.1"/>
    <property type="molecule type" value="Genomic_DNA"/>
</dbReference>
<feature type="transmembrane region" description="Helical" evidence="8">
    <location>
        <begin position="212"/>
        <end position="233"/>
    </location>
</feature>
<sequence length="325" mass="33451">MTDLTRNLSQGRIVTLVAIALLVVFAATLPGFATADNILSLLQSVSIIGILGLGLSITIIGRGIDLSIIAVAVMPVAWAFVMIGDGTPVPVAVGLAIATAALVGLLNGWLIAYVEVPAIFTTLATGIVTFGLIQYFAVSNDLIPIPEAMTGLAALVRGTTFGVPNAVLAFLAVAAVVALFLRLLVQGRFVYAIGDNPMAARITGIAVRPSILLQYVLSALIALLAGFFLATTVDGANTRIFQSTMVYDVILVVVLGGVGLAGGKGGVANVLVGTAVIGILGNGLTIMNVDFYTQNLVKASILLVAIVIDSLLNPRDEQTAQQGDI</sequence>
<evidence type="ECO:0000256" key="3">
    <source>
        <dbReference type="ARBA" id="ARBA00022475"/>
    </source>
</evidence>
<gene>
    <name evidence="9" type="ORF">Ga0080559_TMP4156</name>
</gene>
<dbReference type="PANTHER" id="PTHR32196">
    <property type="entry name" value="ABC TRANSPORTER PERMEASE PROTEIN YPHD-RELATED-RELATED"/>
    <property type="match status" value="1"/>
</dbReference>
<dbReference type="GO" id="GO:0022857">
    <property type="term" value="F:transmembrane transporter activity"/>
    <property type="evidence" value="ECO:0007669"/>
    <property type="project" value="InterPro"/>
</dbReference>
<feature type="transmembrane region" description="Helical" evidence="8">
    <location>
        <begin position="12"/>
        <end position="32"/>
    </location>
</feature>
<dbReference type="KEGG" id="tpro:Ga0080559_TMP4156"/>
<organism evidence="9 10">
    <name type="scientific">Salipiger profundus</name>
    <dbReference type="NCBI Taxonomy" id="1229727"/>
    <lineage>
        <taxon>Bacteria</taxon>
        <taxon>Pseudomonadati</taxon>
        <taxon>Pseudomonadota</taxon>
        <taxon>Alphaproteobacteria</taxon>
        <taxon>Rhodobacterales</taxon>
        <taxon>Roseobacteraceae</taxon>
        <taxon>Salipiger</taxon>
    </lineage>
</organism>
<keyword evidence="5 8" id="KW-0812">Transmembrane</keyword>
<dbReference type="AlphaFoldDB" id="A0A1U7DA16"/>
<feature type="transmembrane region" description="Helical" evidence="8">
    <location>
        <begin position="245"/>
        <end position="263"/>
    </location>
</feature>
<dbReference type="OrthoDB" id="7723490at2"/>
<dbReference type="STRING" id="1229727.Ga0080559_TMP4156"/>
<evidence type="ECO:0000256" key="2">
    <source>
        <dbReference type="ARBA" id="ARBA00022448"/>
    </source>
</evidence>
<keyword evidence="4" id="KW-0997">Cell inner membrane</keyword>
<proteinExistence type="predicted"/>
<keyword evidence="2" id="KW-0813">Transport</keyword>
<evidence type="ECO:0000313" key="10">
    <source>
        <dbReference type="Proteomes" id="UP000186559"/>
    </source>
</evidence>
<name>A0A1U7DA16_9RHOB</name>
<evidence type="ECO:0000256" key="1">
    <source>
        <dbReference type="ARBA" id="ARBA00004651"/>
    </source>
</evidence>
<dbReference type="PANTHER" id="PTHR32196:SF21">
    <property type="entry name" value="ABC TRANSPORTER PERMEASE PROTEIN YPHD-RELATED"/>
    <property type="match status" value="1"/>
</dbReference>
<dbReference type="CDD" id="cd06579">
    <property type="entry name" value="TM_PBP1_transp_AraH_like"/>
    <property type="match status" value="1"/>
</dbReference>
<feature type="transmembrane region" description="Helical" evidence="8">
    <location>
        <begin position="270"/>
        <end position="289"/>
    </location>
</feature>
<keyword evidence="6 8" id="KW-1133">Transmembrane helix</keyword>
<evidence type="ECO:0000256" key="4">
    <source>
        <dbReference type="ARBA" id="ARBA00022519"/>
    </source>
</evidence>
<dbReference type="Pfam" id="PF02653">
    <property type="entry name" value="BPD_transp_2"/>
    <property type="match status" value="1"/>
</dbReference>
<keyword evidence="10" id="KW-1185">Reference proteome</keyword>
<evidence type="ECO:0000256" key="7">
    <source>
        <dbReference type="ARBA" id="ARBA00023136"/>
    </source>
</evidence>
<feature type="transmembrane region" description="Helical" evidence="8">
    <location>
        <begin position="166"/>
        <end position="191"/>
    </location>
</feature>
<accession>A0A1U7DA16</accession>
<keyword evidence="3" id="KW-1003">Cell membrane</keyword>
<dbReference type="Proteomes" id="UP000186559">
    <property type="component" value="Chromosome"/>
</dbReference>
<dbReference type="InterPro" id="IPR001851">
    <property type="entry name" value="ABC_transp_permease"/>
</dbReference>
<feature type="transmembrane region" description="Helical" evidence="8">
    <location>
        <begin position="66"/>
        <end position="83"/>
    </location>
</feature>
<evidence type="ECO:0000256" key="8">
    <source>
        <dbReference type="SAM" id="Phobius"/>
    </source>
</evidence>
<feature type="transmembrane region" description="Helical" evidence="8">
    <location>
        <begin position="118"/>
        <end position="137"/>
    </location>
</feature>
<reference evidence="9 10" key="1">
    <citation type="submission" date="2016-03" db="EMBL/GenBank/DDBJ databases">
        <title>Deep-sea bacteria in the southern Pacific.</title>
        <authorList>
            <person name="Tang K."/>
        </authorList>
    </citation>
    <scope>NUCLEOTIDE SEQUENCE [LARGE SCALE GENOMIC DNA]</scope>
    <source>
        <strain evidence="9 10">JLT2016</strain>
    </source>
</reference>
<evidence type="ECO:0000256" key="5">
    <source>
        <dbReference type="ARBA" id="ARBA00022692"/>
    </source>
</evidence>
<comment type="subcellular location">
    <subcellularLocation>
        <location evidence="1">Cell membrane</location>
        <topology evidence="1">Multi-pass membrane protein</topology>
    </subcellularLocation>
</comment>
<dbReference type="GO" id="GO:0005886">
    <property type="term" value="C:plasma membrane"/>
    <property type="evidence" value="ECO:0007669"/>
    <property type="project" value="UniProtKB-SubCell"/>
</dbReference>
<feature type="transmembrane region" description="Helical" evidence="8">
    <location>
        <begin position="89"/>
        <end position="111"/>
    </location>
</feature>
<protein>
    <submittedName>
        <fullName evidence="9">Monosaccharide ABC transporter membrane protein, CUT2 family</fullName>
    </submittedName>
</protein>